<sequence length="495" mass="53080">MKSSIAASLATLAATAIATSNPQQVCCAALAADQHLHSKVLLPDTAAYNAELETYYSANAAQDAWCMVLPVSTVDVQATVKILTKEQCPFGIRAGGHSAWKGSNGIADGVTVDFSYMNTTSYNPDTGIVSIQPGARWGSVYEFIDPYNVTVVGGRTSVVGVGGFTTGGGYSFHSNSRGFACDNVVNWEIVLANGTVVNANASANPDLWKAQKGGSGNLGFVTRIDQQSVDGTQLWGGFTSYNLSETDNVFDAYIDFVENTPENSPDQTIIALYYDNTGFAVRSILTNNQGIANAPAFNGFLALPNISSTLSVGPESEIIPQFSGPTPLGLYANWFTGMATNSFEALTIINNLHAEYVAKIVAAATNSNFSTLIEFQPITNSMVQNSNNRGGNILGLEPIVADGPVLMWLVSLTVDTEENQVIILPIVRDFVAAINQSLQQAGQFVDWVYLNYAWGDQKPYSHYGQANLDTLTTVSHNYDPNGVFQKLHQTGFKFS</sequence>
<evidence type="ECO:0000256" key="5">
    <source>
        <dbReference type="SAM" id="SignalP"/>
    </source>
</evidence>
<evidence type="ECO:0000256" key="1">
    <source>
        <dbReference type="ARBA" id="ARBA00005466"/>
    </source>
</evidence>
<name>A0A3E2HPN3_SCYLI</name>
<feature type="domain" description="FAD-binding PCMH-type" evidence="6">
    <location>
        <begin position="58"/>
        <end position="231"/>
    </location>
</feature>
<dbReference type="PROSITE" id="PS51387">
    <property type="entry name" value="FAD_PCMH"/>
    <property type="match status" value="1"/>
</dbReference>
<keyword evidence="4" id="KW-0560">Oxidoreductase</keyword>
<dbReference type="STRING" id="5539.A0A3E2HPN3"/>
<feature type="non-terminal residue" evidence="7">
    <location>
        <position position="1"/>
    </location>
</feature>
<evidence type="ECO:0000256" key="4">
    <source>
        <dbReference type="ARBA" id="ARBA00023002"/>
    </source>
</evidence>
<keyword evidence="5" id="KW-0732">Signal</keyword>
<dbReference type="Gene3D" id="3.30.465.10">
    <property type="match status" value="1"/>
</dbReference>
<organism evidence="7 8">
    <name type="scientific">Scytalidium lignicola</name>
    <name type="common">Hyphomycete</name>
    <dbReference type="NCBI Taxonomy" id="5539"/>
    <lineage>
        <taxon>Eukaryota</taxon>
        <taxon>Fungi</taxon>
        <taxon>Dikarya</taxon>
        <taxon>Ascomycota</taxon>
        <taxon>Pezizomycotina</taxon>
        <taxon>Leotiomycetes</taxon>
        <taxon>Leotiomycetes incertae sedis</taxon>
        <taxon>Scytalidium</taxon>
    </lineage>
</organism>
<dbReference type="InterPro" id="IPR016166">
    <property type="entry name" value="FAD-bd_PCMH"/>
</dbReference>
<evidence type="ECO:0000313" key="8">
    <source>
        <dbReference type="Proteomes" id="UP000258309"/>
    </source>
</evidence>
<dbReference type="Proteomes" id="UP000258309">
    <property type="component" value="Unassembled WGS sequence"/>
</dbReference>
<dbReference type="InterPro" id="IPR050416">
    <property type="entry name" value="FAD-linked_Oxidoreductase"/>
</dbReference>
<comment type="similarity">
    <text evidence="1">Belongs to the oxygen-dependent FAD-linked oxidoreductase family.</text>
</comment>
<dbReference type="SUPFAM" id="SSF56176">
    <property type="entry name" value="FAD-binding/transporter-associated domain-like"/>
    <property type="match status" value="1"/>
</dbReference>
<reference evidence="7 8" key="1">
    <citation type="submission" date="2018-05" db="EMBL/GenBank/DDBJ databases">
        <title>Draft genome sequence of Scytalidium lignicola DSM 105466, a ubiquitous saprotrophic fungus.</title>
        <authorList>
            <person name="Buettner E."/>
            <person name="Gebauer A.M."/>
            <person name="Hofrichter M."/>
            <person name="Liers C."/>
            <person name="Kellner H."/>
        </authorList>
    </citation>
    <scope>NUCLEOTIDE SEQUENCE [LARGE SCALE GENOMIC DNA]</scope>
    <source>
        <strain evidence="7 8">DSM 105466</strain>
    </source>
</reference>
<dbReference type="EMBL" id="NCSJ02000010">
    <property type="protein sequence ID" value="RFU35316.1"/>
    <property type="molecule type" value="Genomic_DNA"/>
</dbReference>
<proteinExistence type="inferred from homology"/>
<evidence type="ECO:0000313" key="7">
    <source>
        <dbReference type="EMBL" id="RFU35316.1"/>
    </source>
</evidence>
<dbReference type="PANTHER" id="PTHR42973:SF53">
    <property type="entry name" value="FAD-BINDING PCMH-TYPE DOMAIN-CONTAINING PROTEIN-RELATED"/>
    <property type="match status" value="1"/>
</dbReference>
<feature type="signal peptide" evidence="5">
    <location>
        <begin position="1"/>
        <end position="18"/>
    </location>
</feature>
<feature type="non-terminal residue" evidence="7">
    <location>
        <position position="495"/>
    </location>
</feature>
<gene>
    <name evidence="7" type="ORF">B7463_g1023</name>
</gene>
<dbReference type="OMA" id="QLWGGFT"/>
<dbReference type="InterPro" id="IPR036318">
    <property type="entry name" value="FAD-bd_PCMH-like_sf"/>
</dbReference>
<evidence type="ECO:0000259" key="6">
    <source>
        <dbReference type="PROSITE" id="PS51387"/>
    </source>
</evidence>
<dbReference type="AlphaFoldDB" id="A0A3E2HPN3"/>
<evidence type="ECO:0000256" key="2">
    <source>
        <dbReference type="ARBA" id="ARBA00022630"/>
    </source>
</evidence>
<protein>
    <recommendedName>
        <fullName evidence="6">FAD-binding PCMH-type domain-containing protein</fullName>
    </recommendedName>
</protein>
<dbReference type="Pfam" id="PF01565">
    <property type="entry name" value="FAD_binding_4"/>
    <property type="match status" value="1"/>
</dbReference>
<keyword evidence="8" id="KW-1185">Reference proteome</keyword>
<keyword evidence="3" id="KW-0274">FAD</keyword>
<dbReference type="OrthoDB" id="2151789at2759"/>
<dbReference type="InterPro" id="IPR016169">
    <property type="entry name" value="FAD-bd_PCMH_sub2"/>
</dbReference>
<dbReference type="GO" id="GO:0016491">
    <property type="term" value="F:oxidoreductase activity"/>
    <property type="evidence" value="ECO:0007669"/>
    <property type="project" value="UniProtKB-KW"/>
</dbReference>
<evidence type="ECO:0000256" key="3">
    <source>
        <dbReference type="ARBA" id="ARBA00022827"/>
    </source>
</evidence>
<dbReference type="PANTHER" id="PTHR42973">
    <property type="entry name" value="BINDING OXIDOREDUCTASE, PUTATIVE (AFU_ORTHOLOGUE AFUA_1G17690)-RELATED"/>
    <property type="match status" value="1"/>
</dbReference>
<keyword evidence="2" id="KW-0285">Flavoprotein</keyword>
<accession>A0A3E2HPN3</accession>
<comment type="caution">
    <text evidence="7">The sequence shown here is derived from an EMBL/GenBank/DDBJ whole genome shotgun (WGS) entry which is preliminary data.</text>
</comment>
<dbReference type="GO" id="GO:0071949">
    <property type="term" value="F:FAD binding"/>
    <property type="evidence" value="ECO:0007669"/>
    <property type="project" value="InterPro"/>
</dbReference>
<feature type="chain" id="PRO_5017579796" description="FAD-binding PCMH-type domain-containing protein" evidence="5">
    <location>
        <begin position="19"/>
        <end position="495"/>
    </location>
</feature>
<dbReference type="InterPro" id="IPR006094">
    <property type="entry name" value="Oxid_FAD_bind_N"/>
</dbReference>